<dbReference type="EMBL" id="ASRH01000003">
    <property type="protein sequence ID" value="EWG07519.1"/>
    <property type="molecule type" value="Genomic_DNA"/>
</dbReference>
<keyword evidence="5" id="KW-1185">Reference proteome</keyword>
<keyword evidence="1 2" id="KW-0694">RNA-binding</keyword>
<protein>
    <recommendedName>
        <fullName evidence="3">CRM domain-containing protein</fullName>
    </recommendedName>
</protein>
<name>W7L764_9CREN</name>
<dbReference type="AlphaFoldDB" id="W7L764"/>
<dbReference type="SMART" id="SM01103">
    <property type="entry name" value="CRS1_YhbY"/>
    <property type="match status" value="1"/>
</dbReference>
<dbReference type="Pfam" id="PF01985">
    <property type="entry name" value="CRS1_YhbY"/>
    <property type="match status" value="1"/>
</dbReference>
<dbReference type="Gene3D" id="3.30.110.60">
    <property type="entry name" value="YhbY-like"/>
    <property type="match status" value="1"/>
</dbReference>
<dbReference type="PATRIC" id="fig|1326980.6.peg.667"/>
<evidence type="ECO:0000256" key="1">
    <source>
        <dbReference type="ARBA" id="ARBA00022884"/>
    </source>
</evidence>
<organism evidence="4 5">
    <name type="scientific">Candidatus Aramenus sulfurataquae</name>
    <dbReference type="NCBI Taxonomy" id="1326980"/>
    <lineage>
        <taxon>Archaea</taxon>
        <taxon>Thermoproteota</taxon>
        <taxon>Thermoprotei</taxon>
        <taxon>Sulfolobales</taxon>
        <taxon>Sulfolobaceae</taxon>
        <taxon>Candidatus Aramenus</taxon>
    </lineage>
</organism>
<dbReference type="InterPro" id="IPR051925">
    <property type="entry name" value="RNA-binding_domain"/>
</dbReference>
<dbReference type="SUPFAM" id="SSF75471">
    <property type="entry name" value="YhbY-like"/>
    <property type="match status" value="1"/>
</dbReference>
<feature type="domain" description="CRM" evidence="3">
    <location>
        <begin position="5"/>
        <end position="93"/>
    </location>
</feature>
<evidence type="ECO:0000313" key="4">
    <source>
        <dbReference type="EMBL" id="EWG07519.1"/>
    </source>
</evidence>
<dbReference type="PANTHER" id="PTHR40065">
    <property type="entry name" value="RNA-BINDING PROTEIN YHBY"/>
    <property type="match status" value="1"/>
</dbReference>
<proteinExistence type="predicted"/>
<dbReference type="PROSITE" id="PS51295">
    <property type="entry name" value="CRM"/>
    <property type="match status" value="1"/>
</dbReference>
<dbReference type="InterPro" id="IPR035920">
    <property type="entry name" value="YhbY-like_sf"/>
</dbReference>
<dbReference type="PANTHER" id="PTHR40065:SF3">
    <property type="entry name" value="RNA-BINDING PROTEIN YHBY"/>
    <property type="match status" value="1"/>
</dbReference>
<comment type="caution">
    <text evidence="4">The sequence shown here is derived from an EMBL/GenBank/DDBJ whole genome shotgun (WGS) entry which is preliminary data.</text>
</comment>
<gene>
    <name evidence="4" type="ORF">ASUL_03394</name>
</gene>
<sequence length="93" mass="10654">MGGQDAMTSERIKERIKRLRMGETDVRIGKNGISDGVINEIKRRLKEHEVVKVRIGMKDLDRREVAQRVASLTNSKVIEVRGYTFILKKIDSS</sequence>
<dbReference type="InterPro" id="IPR001890">
    <property type="entry name" value="RNA-binding_CRM"/>
</dbReference>
<reference evidence="4 5" key="1">
    <citation type="journal article" date="2014" name="Genome Announc.">
        <title>Draft Genome Sequence of the Sulfolobales Archaeon AZ1, Obtained through Metagenomic Analysis of a Mexican Hot Spring.</title>
        <authorList>
            <person name="Servin-Garciduenas L.E."/>
            <person name="Martinez-Romero E."/>
        </authorList>
    </citation>
    <scope>NUCLEOTIDE SEQUENCE [LARGE SCALE GENOMIC DNA]</scope>
    <source>
        <strain evidence="4">AZ1-illumnia</strain>
    </source>
</reference>
<dbReference type="GO" id="GO:0003723">
    <property type="term" value="F:RNA binding"/>
    <property type="evidence" value="ECO:0007669"/>
    <property type="project" value="UniProtKB-UniRule"/>
</dbReference>
<evidence type="ECO:0000259" key="3">
    <source>
        <dbReference type="PROSITE" id="PS51295"/>
    </source>
</evidence>
<evidence type="ECO:0000313" key="5">
    <source>
        <dbReference type="Proteomes" id="UP000054284"/>
    </source>
</evidence>
<dbReference type="Proteomes" id="UP000054284">
    <property type="component" value="Unassembled WGS sequence"/>
</dbReference>
<accession>W7L764</accession>
<evidence type="ECO:0000256" key="2">
    <source>
        <dbReference type="PROSITE-ProRule" id="PRU00626"/>
    </source>
</evidence>